<reference evidence="7 8" key="1">
    <citation type="journal article" date="2017" name="Genome Biol. Evol.">
        <title>Comparative Genomic Analysis Identifies a Campylobacter Clade Deficient in Selenium Metabolism.</title>
        <authorList>
            <person name="Miller W.G."/>
            <person name="Yee E."/>
            <person name="Lopes B.S."/>
            <person name="Chapman M.H."/>
            <person name="Huynh S."/>
            <person name="Bono J.L."/>
            <person name="Parker C.T."/>
            <person name="Strachan N.J.C."/>
            <person name="Forbes K.J."/>
        </authorList>
    </citation>
    <scope>NUCLEOTIDE SEQUENCE [LARGE SCALE GENOMIC DNA]</scope>
    <source>
        <strain evidence="7 8">NCTC 13003</strain>
    </source>
</reference>
<proteinExistence type="inferred from homology"/>
<evidence type="ECO:0000313" key="7">
    <source>
        <dbReference type="EMBL" id="ARQ98536.1"/>
    </source>
</evidence>
<dbReference type="STRING" id="1660064.CIGN_0224"/>
<dbReference type="Proteomes" id="UP000194309">
    <property type="component" value="Chromosome"/>
</dbReference>
<comment type="similarity">
    <text evidence="2 4">Belongs to the flagella basal body rod proteins family.</text>
</comment>
<keyword evidence="7" id="KW-0966">Cell projection</keyword>
<evidence type="ECO:0000256" key="2">
    <source>
        <dbReference type="ARBA" id="ARBA00009677"/>
    </source>
</evidence>
<keyword evidence="7" id="KW-0969">Cilium</keyword>
<dbReference type="InterPro" id="IPR053967">
    <property type="entry name" value="LlgE_F_G-like_D1"/>
</dbReference>
<keyword evidence="3 4" id="KW-0975">Bacterial flagellum</keyword>
<dbReference type="NCBIfam" id="TIGR03506">
    <property type="entry name" value="FlgEFG_subfam"/>
    <property type="match status" value="1"/>
</dbReference>
<dbReference type="InterPro" id="IPR020013">
    <property type="entry name" value="Flagellar_FlgE/F/G"/>
</dbReference>
<keyword evidence="8" id="KW-1185">Reference proteome</keyword>
<dbReference type="Pfam" id="PF22692">
    <property type="entry name" value="LlgE_F_G_D1"/>
    <property type="match status" value="1"/>
</dbReference>
<dbReference type="GO" id="GO:0009425">
    <property type="term" value="C:bacterial-type flagellum basal body"/>
    <property type="evidence" value="ECO:0007669"/>
    <property type="project" value="UniProtKB-SubCell"/>
</dbReference>
<evidence type="ECO:0000256" key="3">
    <source>
        <dbReference type="ARBA" id="ARBA00023143"/>
    </source>
</evidence>
<comment type="subcellular location">
    <subcellularLocation>
        <location evidence="1 4">Bacterial flagellum basal body</location>
    </subcellularLocation>
</comment>
<name>A0A1X9SQM1_9BACT</name>
<dbReference type="InterPro" id="IPR037925">
    <property type="entry name" value="FlgE/F/G-like"/>
</dbReference>
<protein>
    <submittedName>
        <fullName evidence="7">Flagellar hook protein</fullName>
    </submittedName>
</protein>
<organism evidence="7 8">
    <name type="scientific">Campylobacter devanensis</name>
    <dbReference type="NCBI Taxonomy" id="3161138"/>
    <lineage>
        <taxon>Bacteria</taxon>
        <taxon>Pseudomonadati</taxon>
        <taxon>Campylobacterota</taxon>
        <taxon>Epsilonproteobacteria</taxon>
        <taxon>Campylobacterales</taxon>
        <taxon>Campylobacteraceae</taxon>
        <taxon>Campylobacter</taxon>
    </lineage>
</organism>
<dbReference type="InterPro" id="IPR010930">
    <property type="entry name" value="Flg_bb/hook_C_dom"/>
</dbReference>
<dbReference type="PANTHER" id="PTHR30435:SF19">
    <property type="entry name" value="FLAGELLAR BASAL-BODY ROD PROTEIN FLGG"/>
    <property type="match status" value="1"/>
</dbReference>
<feature type="domain" description="Flagellar basal-body/hook protein C-terminal" evidence="5">
    <location>
        <begin position="501"/>
        <end position="544"/>
    </location>
</feature>
<dbReference type="GO" id="GO:0071978">
    <property type="term" value="P:bacterial-type flagellum-dependent swarming motility"/>
    <property type="evidence" value="ECO:0007669"/>
    <property type="project" value="TreeGrafter"/>
</dbReference>
<accession>A0A1X9SQM1</accession>
<keyword evidence="7" id="KW-0282">Flagellum</keyword>
<dbReference type="PANTHER" id="PTHR30435">
    <property type="entry name" value="FLAGELLAR PROTEIN"/>
    <property type="match status" value="1"/>
</dbReference>
<dbReference type="SUPFAM" id="SSF117143">
    <property type="entry name" value="Flagellar hook protein flgE"/>
    <property type="match status" value="1"/>
</dbReference>
<dbReference type="Pfam" id="PF06429">
    <property type="entry name" value="Flg_bbr_C"/>
    <property type="match status" value="1"/>
</dbReference>
<dbReference type="AlphaFoldDB" id="A0A1X9SQM1"/>
<gene>
    <name evidence="7" type="primary">flgE</name>
    <name evidence="7" type="ORF">CIGN_0224</name>
</gene>
<dbReference type="EMBL" id="CP018788">
    <property type="protein sequence ID" value="ARQ98536.1"/>
    <property type="molecule type" value="Genomic_DNA"/>
</dbReference>
<feature type="domain" description="Flagellar hook protein FlgE/F/G-like D1" evidence="6">
    <location>
        <begin position="89"/>
        <end position="179"/>
    </location>
</feature>
<evidence type="ECO:0000256" key="4">
    <source>
        <dbReference type="RuleBase" id="RU362116"/>
    </source>
</evidence>
<evidence type="ECO:0000256" key="1">
    <source>
        <dbReference type="ARBA" id="ARBA00004117"/>
    </source>
</evidence>
<evidence type="ECO:0000259" key="6">
    <source>
        <dbReference type="Pfam" id="PF22692"/>
    </source>
</evidence>
<accession>A0A381D733</accession>
<dbReference type="OrthoDB" id="9804559at2"/>
<evidence type="ECO:0000259" key="5">
    <source>
        <dbReference type="Pfam" id="PF06429"/>
    </source>
</evidence>
<evidence type="ECO:0000313" key="8">
    <source>
        <dbReference type="Proteomes" id="UP000194309"/>
    </source>
</evidence>
<dbReference type="KEGG" id="cdev:CIGN_0224"/>
<sequence>MMIGFYNGVSGVKTAEFGHSTIGNDISNINTVGYKRSTAEFKSLFYSTLASASSSPVNSQIGLGSTKMATSLNFTQGNLQPTDNVFDMAIDGDGFFGLMGANGEQYFTRNGEFTKDSDGNLVNRSGMYLLGTVAPLSSATLGESALNKLGVTGGNVEAYSIPIGDSIKLGSVDSQGKIQLPDILYTPSSPTTQVSYSGYLNSTIYTEPRSVELTSESFAVEANKDTNKITITGDLNLTPEIHHPNKANNEVMITITDAKGQSVQIKASTQADGKFSAEFDNSNATTKLDLNGELTYLASAMVKQEVATPQTFTTDIWAPNGDKNILKLEFTKQVPQGQQIAFDAVVSVIGPDGNIISATQGELRYNQKGALVSNTLGAINNGGANLELSLGTPYNPAVPNTGFDGLKPAEQISAELSVSKNGRSEGLLTEYTMSDSGDILAVFDNGDMATVAKVALYHFQNNQGLNKASENTYQASANSGEPIFYTNANGEVIYGATIRNHMLEMSNVDLGVSLTDMIVMQKMFDASSKSITTADEMIKNAINLKR</sequence>